<keyword evidence="4" id="KW-0813">Transport</keyword>
<sequence length="535" mass="60106">MSESGGGGGRPAGPSQGAVPLKQPPREIPAFLRPLRFMGVPKAVLTWQPKMPSRNTSIFLGVTITLASLYIYDRRECERIRQEYKDKVKHLADEPLLPREYPRKVLVYTARSPGDDDYEKSLLFFKKYVKPILVAAAIDWEVVNGTRHGGLARELRERIFARRRQLLGLEPWATPPATQSSDQPDLTLTGALPFALTPQEQLERELNGGIVLVGRPAYKEWTWGLKQGWTTRLPPSRQDLDEPLARELSNDDKFDEEEVEDKTAFVGEVSSGDEGAEADGAGAPLPSRMASINPRNFNPAFASPQNFTNNRNNRAAGTNQDEQQQQGPAVNERLLDPPSAIPAQPPLCFVDYVNLVGFSKMPRRIVGFFNQRHRVLLGAEAGLQVALGDKSTARPFDAPPELEIRSESPQGGDLDWGLDSERFYPSSFAKTLSEVEKARSSWYEALPRRLRDTRTLVRGEREPTATEKNDPPKTEGELREERFAKEREWRNLANGFDILRPENGIQWDERFRDCLRVFSASNAPSLSSSSEELKE</sequence>
<evidence type="ECO:0000256" key="6">
    <source>
        <dbReference type="ARBA" id="ARBA00022792"/>
    </source>
</evidence>
<keyword evidence="5" id="KW-0812">Transmembrane</keyword>
<dbReference type="STRING" id="215250.A0A316YHR7"/>
<feature type="region of interest" description="Disordered" evidence="12">
    <location>
        <begin position="1"/>
        <end position="23"/>
    </location>
</feature>
<evidence type="ECO:0000256" key="4">
    <source>
        <dbReference type="ARBA" id="ARBA00022448"/>
    </source>
</evidence>
<keyword evidence="8" id="KW-1133">Transmembrane helix</keyword>
<keyword evidence="10" id="KW-0496">Mitochondrion</keyword>
<evidence type="ECO:0000256" key="5">
    <source>
        <dbReference type="ARBA" id="ARBA00022692"/>
    </source>
</evidence>
<proteinExistence type="inferred from homology"/>
<dbReference type="EMBL" id="KZ819638">
    <property type="protein sequence ID" value="PWN88168.1"/>
    <property type="molecule type" value="Genomic_DNA"/>
</dbReference>
<evidence type="ECO:0000256" key="10">
    <source>
        <dbReference type="ARBA" id="ARBA00023128"/>
    </source>
</evidence>
<dbReference type="RefSeq" id="XP_025375366.1">
    <property type="nucleotide sequence ID" value="XM_025523292.1"/>
</dbReference>
<dbReference type="InterPro" id="IPR021056">
    <property type="entry name" value="Mt_import_IM_translocase_Tim54"/>
</dbReference>
<evidence type="ECO:0000256" key="12">
    <source>
        <dbReference type="SAM" id="MobiDB-lite"/>
    </source>
</evidence>
<evidence type="ECO:0000256" key="7">
    <source>
        <dbReference type="ARBA" id="ARBA00022927"/>
    </source>
</evidence>
<feature type="region of interest" description="Disordered" evidence="12">
    <location>
        <begin position="299"/>
        <end position="328"/>
    </location>
</feature>
<protein>
    <recommendedName>
        <fullName evidence="3">Mitochondrial import inner membrane translocase subunit TIM54</fullName>
    </recommendedName>
</protein>
<dbReference type="GO" id="GO:0015031">
    <property type="term" value="P:protein transport"/>
    <property type="evidence" value="ECO:0007669"/>
    <property type="project" value="UniProtKB-KW"/>
</dbReference>
<evidence type="ECO:0000313" key="13">
    <source>
        <dbReference type="EMBL" id="PWN88168.1"/>
    </source>
</evidence>
<dbReference type="Proteomes" id="UP000245768">
    <property type="component" value="Unassembled WGS sequence"/>
</dbReference>
<reference evidence="13 14" key="1">
    <citation type="journal article" date="2018" name="Mol. Biol. Evol.">
        <title>Broad Genomic Sampling Reveals a Smut Pathogenic Ancestry of the Fungal Clade Ustilaginomycotina.</title>
        <authorList>
            <person name="Kijpornyongpan T."/>
            <person name="Mondo S.J."/>
            <person name="Barry K."/>
            <person name="Sandor L."/>
            <person name="Lee J."/>
            <person name="Lipzen A."/>
            <person name="Pangilinan J."/>
            <person name="LaButti K."/>
            <person name="Hainaut M."/>
            <person name="Henrissat B."/>
            <person name="Grigoriev I.V."/>
            <person name="Spatafora J.W."/>
            <person name="Aime M.C."/>
        </authorList>
    </citation>
    <scope>NUCLEOTIDE SEQUENCE [LARGE SCALE GENOMIC DNA]</scope>
    <source>
        <strain evidence="13 14">MCA 4198</strain>
    </source>
</reference>
<accession>A0A316YHR7</accession>
<dbReference type="GO" id="GO:0005743">
    <property type="term" value="C:mitochondrial inner membrane"/>
    <property type="evidence" value="ECO:0007669"/>
    <property type="project" value="UniProtKB-SubCell"/>
</dbReference>
<feature type="region of interest" description="Disordered" evidence="12">
    <location>
        <begin position="391"/>
        <end position="411"/>
    </location>
</feature>
<dbReference type="OrthoDB" id="5598305at2759"/>
<feature type="region of interest" description="Disordered" evidence="12">
    <location>
        <begin position="456"/>
        <end position="482"/>
    </location>
</feature>
<evidence type="ECO:0000256" key="3">
    <source>
        <dbReference type="ARBA" id="ARBA00020796"/>
    </source>
</evidence>
<keyword evidence="6" id="KW-0999">Mitochondrion inner membrane</keyword>
<keyword evidence="9" id="KW-0811">Translocation</keyword>
<keyword evidence="11" id="KW-0472">Membrane</keyword>
<evidence type="ECO:0000256" key="11">
    <source>
        <dbReference type="ARBA" id="ARBA00023136"/>
    </source>
</evidence>
<feature type="compositionally biased region" description="Basic and acidic residues" evidence="12">
    <location>
        <begin position="238"/>
        <end position="252"/>
    </location>
</feature>
<feature type="region of interest" description="Disordered" evidence="12">
    <location>
        <begin position="230"/>
        <end position="261"/>
    </location>
</feature>
<evidence type="ECO:0000313" key="14">
    <source>
        <dbReference type="Proteomes" id="UP000245768"/>
    </source>
</evidence>
<evidence type="ECO:0000256" key="1">
    <source>
        <dbReference type="ARBA" id="ARBA00004434"/>
    </source>
</evidence>
<evidence type="ECO:0000256" key="2">
    <source>
        <dbReference type="ARBA" id="ARBA00006355"/>
    </source>
</evidence>
<dbReference type="InParanoid" id="A0A316YHR7"/>
<gene>
    <name evidence="13" type="ORF">FA10DRAFT_275870</name>
</gene>
<comment type="similarity">
    <text evidence="2">Belongs to the TIM54 family.</text>
</comment>
<keyword evidence="7" id="KW-0653">Protein transport</keyword>
<feature type="compositionally biased region" description="Low complexity" evidence="12">
    <location>
        <begin position="306"/>
        <end position="319"/>
    </location>
</feature>
<evidence type="ECO:0000256" key="8">
    <source>
        <dbReference type="ARBA" id="ARBA00022989"/>
    </source>
</evidence>
<organism evidence="13 14">
    <name type="scientific">Acaromyces ingoldii</name>
    <dbReference type="NCBI Taxonomy" id="215250"/>
    <lineage>
        <taxon>Eukaryota</taxon>
        <taxon>Fungi</taxon>
        <taxon>Dikarya</taxon>
        <taxon>Basidiomycota</taxon>
        <taxon>Ustilaginomycotina</taxon>
        <taxon>Exobasidiomycetes</taxon>
        <taxon>Exobasidiales</taxon>
        <taxon>Cryptobasidiaceae</taxon>
        <taxon>Acaromyces</taxon>
    </lineage>
</organism>
<dbReference type="Pfam" id="PF11711">
    <property type="entry name" value="Tim54"/>
    <property type="match status" value="1"/>
</dbReference>
<evidence type="ECO:0000256" key="9">
    <source>
        <dbReference type="ARBA" id="ARBA00023010"/>
    </source>
</evidence>
<feature type="compositionally biased region" description="Gly residues" evidence="12">
    <location>
        <begin position="1"/>
        <end position="11"/>
    </location>
</feature>
<dbReference type="AlphaFoldDB" id="A0A316YHR7"/>
<keyword evidence="14" id="KW-1185">Reference proteome</keyword>
<dbReference type="GeneID" id="37045208"/>
<name>A0A316YHR7_9BASI</name>
<comment type="subcellular location">
    <subcellularLocation>
        <location evidence="1">Mitochondrion inner membrane</location>
        <topology evidence="1">Single-pass membrane protein</topology>
    </subcellularLocation>
</comment>